<dbReference type="AlphaFoldDB" id="A0A919X9C3"/>
<dbReference type="SUPFAM" id="SSF55136">
    <property type="entry name" value="Probable bacterial effector-binding domain"/>
    <property type="match status" value="1"/>
</dbReference>
<dbReference type="Proteomes" id="UP000676917">
    <property type="component" value="Unassembled WGS sequence"/>
</dbReference>
<keyword evidence="3" id="KW-1185">Reference proteome</keyword>
<feature type="domain" description="AraC effector-binding" evidence="1">
    <location>
        <begin position="7"/>
        <end position="159"/>
    </location>
</feature>
<sequence length="159" mass="18217">MSKNSIDEKAIKELGEIRLVGFRVVCEGNKYQEEISKAAALLKERTTEIKNVLHSGRQVGAFVVDASTDDQDGYWVCVQVSEYSDIPNDMVTLTVPPQRYATTMHNGPIYSIMNSYEKLHQWIADKGLQRARENWSLEFYHRLENAPEDVQVELCDSIY</sequence>
<name>A0A919X9C3_9BACI</name>
<evidence type="ECO:0000259" key="1">
    <source>
        <dbReference type="SMART" id="SM00871"/>
    </source>
</evidence>
<dbReference type="EMBL" id="BORP01000005">
    <property type="protein sequence ID" value="GIO27976.1"/>
    <property type="molecule type" value="Genomic_DNA"/>
</dbReference>
<dbReference type="RefSeq" id="WP_212921442.1">
    <property type="nucleotide sequence ID" value="NZ_BORP01000005.1"/>
</dbReference>
<organism evidence="2 3">
    <name type="scientific">Ornithinibacillus bavariensis</name>
    <dbReference type="NCBI Taxonomy" id="545502"/>
    <lineage>
        <taxon>Bacteria</taxon>
        <taxon>Bacillati</taxon>
        <taxon>Bacillota</taxon>
        <taxon>Bacilli</taxon>
        <taxon>Bacillales</taxon>
        <taxon>Bacillaceae</taxon>
        <taxon>Ornithinibacillus</taxon>
    </lineage>
</organism>
<evidence type="ECO:0000313" key="2">
    <source>
        <dbReference type="EMBL" id="GIO27976.1"/>
    </source>
</evidence>
<dbReference type="InterPro" id="IPR010499">
    <property type="entry name" value="AraC_E-bd"/>
</dbReference>
<dbReference type="Pfam" id="PF14526">
    <property type="entry name" value="Cass2"/>
    <property type="match status" value="1"/>
</dbReference>
<proteinExistence type="predicted"/>
<comment type="caution">
    <text evidence="2">The sequence shown here is derived from an EMBL/GenBank/DDBJ whole genome shotgun (WGS) entry which is preliminary data.</text>
</comment>
<gene>
    <name evidence="2" type="ORF">J43TS3_25870</name>
</gene>
<accession>A0A919X9C3</accession>
<evidence type="ECO:0000313" key="3">
    <source>
        <dbReference type="Proteomes" id="UP000676917"/>
    </source>
</evidence>
<dbReference type="InterPro" id="IPR011256">
    <property type="entry name" value="Reg_factor_effector_dom_sf"/>
</dbReference>
<protein>
    <recommendedName>
        <fullName evidence="1">AraC effector-binding domain-containing protein</fullName>
    </recommendedName>
</protein>
<dbReference type="Gene3D" id="3.20.80.10">
    <property type="entry name" value="Regulatory factor, effector binding domain"/>
    <property type="match status" value="1"/>
</dbReference>
<dbReference type="InterPro" id="IPR029441">
    <property type="entry name" value="Cass2"/>
</dbReference>
<dbReference type="SMART" id="SM00871">
    <property type="entry name" value="AraC_E_bind"/>
    <property type="match status" value="1"/>
</dbReference>
<reference evidence="2" key="1">
    <citation type="submission" date="2021-03" db="EMBL/GenBank/DDBJ databases">
        <title>Antimicrobial resistance genes in bacteria isolated from Japanese honey, and their potential for conferring macrolide and lincosamide resistance in the American foulbrood pathogen Paenibacillus larvae.</title>
        <authorList>
            <person name="Okamoto M."/>
            <person name="Kumagai M."/>
            <person name="Kanamori H."/>
            <person name="Takamatsu D."/>
        </authorList>
    </citation>
    <scope>NUCLEOTIDE SEQUENCE</scope>
    <source>
        <strain evidence="2">J43TS3</strain>
    </source>
</reference>